<evidence type="ECO:0000256" key="2">
    <source>
        <dbReference type="ARBA" id="ARBA00022741"/>
    </source>
</evidence>
<dbReference type="PANTHER" id="PTHR42749">
    <property type="entry name" value="CELL SHAPE-DETERMINING PROTEIN MREB"/>
    <property type="match status" value="1"/>
</dbReference>
<comment type="subunit">
    <text evidence="6">Forms polymers.</text>
</comment>
<comment type="similarity">
    <text evidence="5 6">Belongs to the FtsA/MreB family.</text>
</comment>
<dbReference type="HAMAP" id="MF_02207">
    <property type="entry name" value="MreB"/>
    <property type="match status" value="1"/>
</dbReference>
<name>A0A0E2B4V8_9LEPT</name>
<comment type="function">
    <text evidence="6">Forms membrane-associated dynamic filaments that are essential for cell shape determination. Acts by regulating cell wall synthesis and cell elongation, and thus cell shape. A feedback loop between cell geometry and MreB localization may maintain elongated cell shape by targeting cell wall growth to regions of negative cell wall curvature.</text>
</comment>
<dbReference type="GO" id="GO:0000902">
    <property type="term" value="P:cell morphogenesis"/>
    <property type="evidence" value="ECO:0007669"/>
    <property type="project" value="InterPro"/>
</dbReference>
<proteinExistence type="inferred from homology"/>
<keyword evidence="3 6" id="KW-0067">ATP-binding</keyword>
<dbReference type="AlphaFoldDB" id="A0A0E2B4V8"/>
<dbReference type="InterPro" id="IPR004753">
    <property type="entry name" value="MreB"/>
</dbReference>
<dbReference type="GeneID" id="34314619"/>
<accession>A0A0E2B4V8</accession>
<comment type="caution">
    <text evidence="7">The sequence shown here is derived from an EMBL/GenBank/DDBJ whole genome shotgun (WGS) entry which is preliminary data.</text>
</comment>
<dbReference type="Pfam" id="PF06723">
    <property type="entry name" value="MreB_Mbl"/>
    <property type="match status" value="1"/>
</dbReference>
<feature type="binding site" evidence="6">
    <location>
        <begin position="164"/>
        <end position="166"/>
    </location>
    <ligand>
        <name>ATP</name>
        <dbReference type="ChEBI" id="CHEBI:30616"/>
    </ligand>
</feature>
<dbReference type="NCBIfam" id="NF010539">
    <property type="entry name" value="PRK13927.1"/>
    <property type="match status" value="1"/>
</dbReference>
<evidence type="ECO:0000313" key="7">
    <source>
        <dbReference type="EMBL" id="EKO15857.1"/>
    </source>
</evidence>
<gene>
    <name evidence="6" type="primary">mreB</name>
    <name evidence="7" type="ORF">LEP1GSC081_3436</name>
</gene>
<evidence type="ECO:0000256" key="1">
    <source>
        <dbReference type="ARBA" id="ARBA00022490"/>
    </source>
</evidence>
<reference evidence="7 8" key="1">
    <citation type="submission" date="2012-10" db="EMBL/GenBank/DDBJ databases">
        <authorList>
            <person name="Harkins D.M."/>
            <person name="Durkin A.S."/>
            <person name="Brinkac L.M."/>
            <person name="Selengut J.D."/>
            <person name="Sanka R."/>
            <person name="DePew J."/>
            <person name="Purushe J."/>
            <person name="Peacock S.J."/>
            <person name="Thaipadungpanit J."/>
            <person name="Wuthiekanun V.W."/>
            <person name="Day N.P."/>
            <person name="Vinetz J.M."/>
            <person name="Sutton G.G."/>
            <person name="Nelson W.C."/>
            <person name="Fouts D.E."/>
        </authorList>
    </citation>
    <scope>NUCLEOTIDE SEQUENCE [LARGE SCALE GENOMIC DNA]</scope>
    <source>
        <strain evidence="7 8">H1</strain>
    </source>
</reference>
<dbReference type="CDD" id="cd10225">
    <property type="entry name" value="ASKHA_NBD_MreB-like"/>
    <property type="match status" value="1"/>
</dbReference>
<dbReference type="RefSeq" id="WP_000575569.1">
    <property type="nucleotide sequence ID" value="NZ_AHMY02000040.1"/>
</dbReference>
<feature type="binding site" evidence="6">
    <location>
        <begin position="20"/>
        <end position="22"/>
    </location>
    <ligand>
        <name>ATP</name>
        <dbReference type="ChEBI" id="CHEBI:30616"/>
    </ligand>
</feature>
<evidence type="ECO:0000256" key="4">
    <source>
        <dbReference type="ARBA" id="ARBA00022960"/>
    </source>
</evidence>
<dbReference type="NCBIfam" id="TIGR00904">
    <property type="entry name" value="mreB"/>
    <property type="match status" value="1"/>
</dbReference>
<dbReference type="PRINTS" id="PR01652">
    <property type="entry name" value="SHAPEPROTEIN"/>
</dbReference>
<dbReference type="InterPro" id="IPR056546">
    <property type="entry name" value="MreB_MamK-like"/>
</dbReference>
<feature type="binding site" evidence="6">
    <location>
        <begin position="212"/>
        <end position="215"/>
    </location>
    <ligand>
        <name>ATP</name>
        <dbReference type="ChEBI" id="CHEBI:30616"/>
    </ligand>
</feature>
<organism evidence="7 8">
    <name type="scientific">Leptospira kirschneri str. H1</name>
    <dbReference type="NCBI Taxonomy" id="1049966"/>
    <lineage>
        <taxon>Bacteria</taxon>
        <taxon>Pseudomonadati</taxon>
        <taxon>Spirochaetota</taxon>
        <taxon>Spirochaetia</taxon>
        <taxon>Leptospirales</taxon>
        <taxon>Leptospiraceae</taxon>
        <taxon>Leptospira</taxon>
    </lineage>
</organism>
<sequence length="340" mass="36836">MIFDNLYALFSNDMGIDLGTANTLVHVKGQGIVLSEPSVVAVHAATGKVLAVGQEAKRMLGRTPGEIVAIRPMKDGVIADFETVEKMIRYFIAKVHNRTTFVKPRIVIGVPSGITEVERRAVRESAEQAGAREIFLIEEALAAAIGANIPINEPAGNMIVDIGGGTTEIAVISLGGMVIAESIRTGGDEFDEAIIKYLRNQYNLVVGERTAEDIKLTIGNAFPEKKAETMEVRGRDAISGLPRTLELESNEIRKALKEPTDEILDGIKRVLERTPPELASDIVERGIVLTGGGCLLRGLEMYLSKETGVPVFRAENPLTCVVLGTGKYLDELKYIKPGIR</sequence>
<dbReference type="GO" id="GO:0005524">
    <property type="term" value="F:ATP binding"/>
    <property type="evidence" value="ECO:0007669"/>
    <property type="project" value="UniProtKB-KW"/>
</dbReference>
<comment type="caution">
    <text evidence="6">Lacks conserved residue(s) required for the propagation of feature annotation.</text>
</comment>
<dbReference type="EMBL" id="AHMY02000040">
    <property type="protein sequence ID" value="EKO15857.1"/>
    <property type="molecule type" value="Genomic_DNA"/>
</dbReference>
<dbReference type="GO" id="GO:0005737">
    <property type="term" value="C:cytoplasm"/>
    <property type="evidence" value="ECO:0007669"/>
    <property type="project" value="UniProtKB-SubCell"/>
</dbReference>
<dbReference type="Proteomes" id="UP000006253">
    <property type="component" value="Unassembled WGS sequence"/>
</dbReference>
<keyword evidence="1 6" id="KW-0963">Cytoplasm</keyword>
<evidence type="ECO:0000256" key="5">
    <source>
        <dbReference type="ARBA" id="ARBA00023458"/>
    </source>
</evidence>
<comment type="subcellular location">
    <subcellularLocation>
        <location evidence="6">Cytoplasm</location>
    </subcellularLocation>
    <text evidence="6">Membrane-associated.</text>
</comment>
<dbReference type="PANTHER" id="PTHR42749:SF1">
    <property type="entry name" value="CELL SHAPE-DETERMINING PROTEIN MREB"/>
    <property type="match status" value="1"/>
</dbReference>
<keyword evidence="2 6" id="KW-0547">Nucleotide-binding</keyword>
<protein>
    <recommendedName>
        <fullName evidence="6">Cell shape-determining protein MreB</fullName>
    </recommendedName>
</protein>
<evidence type="ECO:0000313" key="8">
    <source>
        <dbReference type="Proteomes" id="UP000006253"/>
    </source>
</evidence>
<dbReference type="GO" id="GO:0008360">
    <property type="term" value="P:regulation of cell shape"/>
    <property type="evidence" value="ECO:0007669"/>
    <property type="project" value="UniProtKB-UniRule"/>
</dbReference>
<dbReference type="InterPro" id="IPR043129">
    <property type="entry name" value="ATPase_NBD"/>
</dbReference>
<keyword evidence="4 6" id="KW-0133">Cell shape</keyword>
<evidence type="ECO:0000256" key="6">
    <source>
        <dbReference type="HAMAP-Rule" id="MF_02207"/>
    </source>
</evidence>
<evidence type="ECO:0000256" key="3">
    <source>
        <dbReference type="ARBA" id="ARBA00022840"/>
    </source>
</evidence>
<dbReference type="Gene3D" id="3.30.420.40">
    <property type="match status" value="2"/>
</dbReference>
<dbReference type="SUPFAM" id="SSF53067">
    <property type="entry name" value="Actin-like ATPase domain"/>
    <property type="match status" value="2"/>
</dbReference>